<feature type="domain" description="AtuA-like ferredoxin-fold" evidence="3">
    <location>
        <begin position="481"/>
        <end position="581"/>
    </location>
</feature>
<evidence type="ECO:0000256" key="1">
    <source>
        <dbReference type="SAM" id="MobiDB-lite"/>
    </source>
</evidence>
<evidence type="ECO:0000259" key="3">
    <source>
        <dbReference type="Pfam" id="PF23544"/>
    </source>
</evidence>
<proteinExistence type="predicted"/>
<dbReference type="Pfam" id="PF07287">
    <property type="entry name" value="AtuA"/>
    <property type="match status" value="1"/>
</dbReference>
<feature type="compositionally biased region" description="Basic and acidic residues" evidence="1">
    <location>
        <begin position="445"/>
        <end position="462"/>
    </location>
</feature>
<protein>
    <submittedName>
        <fullName evidence="4">DUF1446 domain-containing protein</fullName>
    </submittedName>
</protein>
<dbReference type="EMBL" id="SDPU01000030">
    <property type="protein sequence ID" value="RYU10453.1"/>
    <property type="molecule type" value="Genomic_DNA"/>
</dbReference>
<organism evidence="4 5">
    <name type="scientific">Nocardioides iriomotensis</name>
    <dbReference type="NCBI Taxonomy" id="715784"/>
    <lineage>
        <taxon>Bacteria</taxon>
        <taxon>Bacillati</taxon>
        <taxon>Actinomycetota</taxon>
        <taxon>Actinomycetes</taxon>
        <taxon>Propionibacteriales</taxon>
        <taxon>Nocardioidaceae</taxon>
        <taxon>Nocardioides</taxon>
    </lineage>
</organism>
<name>A0A4Q5IWV0_9ACTN</name>
<dbReference type="Pfam" id="PF23544">
    <property type="entry name" value="AtuA_ferredoxin"/>
    <property type="match status" value="1"/>
</dbReference>
<feature type="domain" description="Acyclic terpene utilisation N-terminal" evidence="2">
    <location>
        <begin position="3"/>
        <end position="427"/>
    </location>
</feature>
<dbReference type="OrthoDB" id="3959640at2"/>
<dbReference type="Proteomes" id="UP000291189">
    <property type="component" value="Unassembled WGS sequence"/>
</dbReference>
<dbReference type="PANTHER" id="PTHR47585:SF1">
    <property type="entry name" value="DUF1446 DOMAIN-CONTAINING PROTEIN"/>
    <property type="match status" value="1"/>
</dbReference>
<feature type="region of interest" description="Disordered" evidence="1">
    <location>
        <begin position="445"/>
        <end position="476"/>
    </location>
</feature>
<keyword evidence="5" id="KW-1185">Reference proteome</keyword>
<dbReference type="InterPro" id="IPR010839">
    <property type="entry name" value="AtuA_N"/>
</dbReference>
<dbReference type="PANTHER" id="PTHR47585">
    <property type="match status" value="1"/>
</dbReference>
<comment type="caution">
    <text evidence="4">The sequence shown here is derived from an EMBL/GenBank/DDBJ whole genome shotgun (WGS) entry which is preliminary data.</text>
</comment>
<accession>A0A4Q5IWV0</accession>
<evidence type="ECO:0000313" key="5">
    <source>
        <dbReference type="Proteomes" id="UP000291189"/>
    </source>
</evidence>
<dbReference type="AlphaFoldDB" id="A0A4Q5IWV0"/>
<gene>
    <name evidence="4" type="ORF">ETU37_16945</name>
</gene>
<sequence>MTLRIGNASGFYGDRLSAMREMLEGSPRLDVLTGDYLAELTMLILGKDQLKDPSLGYARTFVRQAEDCLGLALERGVRIVSNAGGLNPRGLGEKLVEVARGLGLDASVAYVDGDDVRDRIDELGLLDERFGKPLTANAYLGAAGIADALRQGADVVVTGRVTDASLVVGAGMAVYDWDPARPEDHDALAGATVAGHVIECGTQATGGNFSGFLDLVSSGSTSRSLGFPLAELEADGSSVITKQDGTGGAVTVDTVTAQLMYEIQTPRYLGPDVTTHLDSVRLSDDGPDRVRIDGVRGSAPPDTLKVCLNFLGGHRNAAELVLVGLDVEQKAAWVRAQLEAALDAGPGRPAEVEWTLARTDHDDPATEEAASSRLRVTVRDPDPNKVGKAFTAPLVELALGSYPGFTLTAPPAPATPYGVYRPAFIPATGPSAPASHAHLLTTSRERPLPHRDSRRVVRELASRESPSTPVAKLDGPTRRVPLGLVAHARSGDKGGDANLGLWARDAQARPDRVAWLISTITTDAVRRLVPEAADLDVEVHPLPNLGGVNVVLHGLLGDGVAASGRFDPQAKALGEWVRARHVDVPEVLL</sequence>
<dbReference type="InterPro" id="IPR056362">
    <property type="entry name" value="AtuA-like_ferredoxin_dom"/>
</dbReference>
<reference evidence="4 5" key="1">
    <citation type="submission" date="2019-01" db="EMBL/GenBank/DDBJ databases">
        <title>Nocardioides guangzhouensis sp. nov., an actinobacterium isolated from soil.</title>
        <authorList>
            <person name="Fu Y."/>
            <person name="Cai Y."/>
            <person name="Lin Z."/>
            <person name="Chen P."/>
        </authorList>
    </citation>
    <scope>NUCLEOTIDE SEQUENCE [LARGE SCALE GENOMIC DNA]</scope>
    <source>
        <strain evidence="4 5">NBRC 105384</strain>
    </source>
</reference>
<evidence type="ECO:0000259" key="2">
    <source>
        <dbReference type="Pfam" id="PF07287"/>
    </source>
</evidence>
<evidence type="ECO:0000313" key="4">
    <source>
        <dbReference type="EMBL" id="RYU10453.1"/>
    </source>
</evidence>
<dbReference type="RefSeq" id="WP_129988537.1">
    <property type="nucleotide sequence ID" value="NZ_SDPU01000030.1"/>
</dbReference>